<keyword evidence="2" id="KW-1185">Reference proteome</keyword>
<accession>A0ABS9DV25</accession>
<name>A0ABS9DV25_9PROT</name>
<dbReference type="EMBL" id="JAKGBZ010000011">
    <property type="protein sequence ID" value="MCF3946567.1"/>
    <property type="molecule type" value="Genomic_DNA"/>
</dbReference>
<dbReference type="Proteomes" id="UP001521209">
    <property type="component" value="Unassembled WGS sequence"/>
</dbReference>
<evidence type="ECO:0000313" key="2">
    <source>
        <dbReference type="Proteomes" id="UP001521209"/>
    </source>
</evidence>
<organism evidence="1 2">
    <name type="scientific">Acidiphilium iwatense</name>
    <dbReference type="NCBI Taxonomy" id="768198"/>
    <lineage>
        <taxon>Bacteria</taxon>
        <taxon>Pseudomonadati</taxon>
        <taxon>Pseudomonadota</taxon>
        <taxon>Alphaproteobacteria</taxon>
        <taxon>Acetobacterales</taxon>
        <taxon>Acidocellaceae</taxon>
        <taxon>Acidiphilium</taxon>
    </lineage>
</organism>
<protein>
    <submittedName>
        <fullName evidence="1">Uncharacterized protein</fullName>
    </submittedName>
</protein>
<dbReference type="RefSeq" id="WP_235703802.1">
    <property type="nucleotide sequence ID" value="NZ_JAKGBZ010000011.1"/>
</dbReference>
<proteinExistence type="predicted"/>
<comment type="caution">
    <text evidence="1">The sequence shown here is derived from an EMBL/GenBank/DDBJ whole genome shotgun (WGS) entry which is preliminary data.</text>
</comment>
<gene>
    <name evidence="1" type="ORF">L2A60_07715</name>
</gene>
<reference evidence="1 2" key="1">
    <citation type="submission" date="2022-01" db="EMBL/GenBank/DDBJ databases">
        <authorList>
            <person name="Won M."/>
            <person name="Kim S.-J."/>
            <person name="Kwon S.-W."/>
        </authorList>
    </citation>
    <scope>NUCLEOTIDE SEQUENCE [LARGE SCALE GENOMIC DNA]</scope>
    <source>
        <strain evidence="1 2">KCTC 23505</strain>
    </source>
</reference>
<sequence length="123" mass="14011">MPPGRISRLELEADNFHEGAGGQWYRDHNYGNRDVGDNHTHLIGVMRTFGYDPVTNPRPPEILVVDRIEFKIRLAGRNVCRVWLIKTTEGDFLMPVLPRGINTEEARIARRLFDALPSSLSAE</sequence>
<evidence type="ECO:0000313" key="1">
    <source>
        <dbReference type="EMBL" id="MCF3946567.1"/>
    </source>
</evidence>